<evidence type="ECO:0000259" key="2">
    <source>
        <dbReference type="Pfam" id="PF20434"/>
    </source>
</evidence>
<dbReference type="AlphaFoldDB" id="A0AAV1T339"/>
<dbReference type="Proteomes" id="UP001162060">
    <property type="component" value="Unassembled WGS sequence"/>
</dbReference>
<accession>A0AAV1T339</accession>
<dbReference type="InterPro" id="IPR049492">
    <property type="entry name" value="BD-FAE-like_dom"/>
</dbReference>
<evidence type="ECO:0000313" key="4">
    <source>
        <dbReference type="Proteomes" id="UP001162060"/>
    </source>
</evidence>
<keyword evidence="1" id="KW-0378">Hydrolase</keyword>
<dbReference type="EMBL" id="CAKLBY020000004">
    <property type="protein sequence ID" value="CAK7895865.1"/>
    <property type="molecule type" value="Genomic_DNA"/>
</dbReference>
<feature type="domain" description="BD-FAE-like" evidence="2">
    <location>
        <begin position="100"/>
        <end position="316"/>
    </location>
</feature>
<dbReference type="PANTHER" id="PTHR48081">
    <property type="entry name" value="AB HYDROLASE SUPERFAMILY PROTEIN C4A8.06C"/>
    <property type="match status" value="1"/>
</dbReference>
<name>A0AAV1T339_9STRA</name>
<dbReference type="PROSITE" id="PS51257">
    <property type="entry name" value="PROKAR_LIPOPROTEIN"/>
    <property type="match status" value="1"/>
</dbReference>
<evidence type="ECO:0000313" key="3">
    <source>
        <dbReference type="EMBL" id="CAK7895865.1"/>
    </source>
</evidence>
<dbReference type="Pfam" id="PF20434">
    <property type="entry name" value="BD-FAE"/>
    <property type="match status" value="1"/>
</dbReference>
<gene>
    <name evidence="3" type="ORF">PM001_LOCUS1136</name>
</gene>
<dbReference type="Gene3D" id="3.40.50.1820">
    <property type="entry name" value="alpha/beta hydrolase"/>
    <property type="match status" value="1"/>
</dbReference>
<evidence type="ECO:0000256" key="1">
    <source>
        <dbReference type="ARBA" id="ARBA00022801"/>
    </source>
</evidence>
<dbReference type="InterPro" id="IPR029058">
    <property type="entry name" value="AB_hydrolase_fold"/>
</dbReference>
<dbReference type="GO" id="GO:0016787">
    <property type="term" value="F:hydrolase activity"/>
    <property type="evidence" value="ECO:0007669"/>
    <property type="project" value="UniProtKB-KW"/>
</dbReference>
<comment type="caution">
    <text evidence="3">The sequence shown here is derived from an EMBL/GenBank/DDBJ whole genome shotgun (WGS) entry which is preliminary data.</text>
</comment>
<dbReference type="InterPro" id="IPR050300">
    <property type="entry name" value="GDXG_lipolytic_enzyme"/>
</dbReference>
<protein>
    <recommendedName>
        <fullName evidence="2">BD-FAE-like domain-containing protein</fullName>
    </recommendedName>
</protein>
<sequence>MTPTQRLVLLSALFAYACHTGRSLRQQHSLSQRSSPRLHWSNVLRAALKYTWIGQLIASSEYLLCLLKPFLAARIGRLVLWTPRGCCTNRRYGVHERHRLDVYGVQEGAVKPVLVFIHGGAWSYGHKWQYALVGQYLATQGLLVAVVNYRTFSHGSVVEMVEDVENAVFWVAENCRKLGGDRNKLFLSGHSSGGHVGALALVNSALRLASNDTKTAKEKELTSYVCGFIGLAAPYDISDHYIFESQRIVGPFNGVHEISSMKPAMLGMDNFKKYSPTALVEEARHTAFSLPPFYLVHGGNDTVVPPSSSIKLADALSIAGQTAEYYEVGDCTHEDVVFAIMGENVNCRAAVVKTLKRIMLAEPVGSADALLPALTSPLPLPPKT</sequence>
<organism evidence="3 4">
    <name type="scientific">Peronospora matthiolae</name>
    <dbReference type="NCBI Taxonomy" id="2874970"/>
    <lineage>
        <taxon>Eukaryota</taxon>
        <taxon>Sar</taxon>
        <taxon>Stramenopiles</taxon>
        <taxon>Oomycota</taxon>
        <taxon>Peronosporomycetes</taxon>
        <taxon>Peronosporales</taxon>
        <taxon>Peronosporaceae</taxon>
        <taxon>Peronospora</taxon>
    </lineage>
</organism>
<proteinExistence type="predicted"/>
<dbReference type="SUPFAM" id="SSF53474">
    <property type="entry name" value="alpha/beta-Hydrolases"/>
    <property type="match status" value="1"/>
</dbReference>
<reference evidence="3" key="1">
    <citation type="submission" date="2024-01" db="EMBL/GenBank/DDBJ databases">
        <authorList>
            <person name="Webb A."/>
        </authorList>
    </citation>
    <scope>NUCLEOTIDE SEQUENCE</scope>
    <source>
        <strain evidence="3">Pm1</strain>
    </source>
</reference>
<dbReference type="PANTHER" id="PTHR48081:SF33">
    <property type="entry name" value="KYNURENINE FORMAMIDASE"/>
    <property type="match status" value="1"/>
</dbReference>